<organism evidence="2 3">
    <name type="scientific">Hermanssonia centrifuga</name>
    <dbReference type="NCBI Taxonomy" id="98765"/>
    <lineage>
        <taxon>Eukaryota</taxon>
        <taxon>Fungi</taxon>
        <taxon>Dikarya</taxon>
        <taxon>Basidiomycota</taxon>
        <taxon>Agaricomycotina</taxon>
        <taxon>Agaricomycetes</taxon>
        <taxon>Polyporales</taxon>
        <taxon>Meruliaceae</taxon>
        <taxon>Hermanssonia</taxon>
    </lineage>
</organism>
<feature type="compositionally biased region" description="Polar residues" evidence="1">
    <location>
        <begin position="44"/>
        <end position="72"/>
    </location>
</feature>
<evidence type="ECO:0000313" key="2">
    <source>
        <dbReference type="EMBL" id="PSR78267.1"/>
    </source>
</evidence>
<feature type="compositionally biased region" description="Low complexity" evidence="1">
    <location>
        <begin position="91"/>
        <end position="112"/>
    </location>
</feature>
<dbReference type="Proteomes" id="UP000186601">
    <property type="component" value="Unassembled WGS sequence"/>
</dbReference>
<dbReference type="AlphaFoldDB" id="A0A2R6NWG9"/>
<comment type="caution">
    <text evidence="2">The sequence shown here is derived from an EMBL/GenBank/DDBJ whole genome shotgun (WGS) entry which is preliminary data.</text>
</comment>
<proteinExistence type="predicted"/>
<dbReference type="EMBL" id="MLYV02000751">
    <property type="protein sequence ID" value="PSR78267.1"/>
    <property type="molecule type" value="Genomic_DNA"/>
</dbReference>
<keyword evidence="3" id="KW-1185">Reference proteome</keyword>
<sequence>MAHMLETPSRVWRRIEDIDGQEMPSLPSIPVYEDSAEHASDITDSMSLDNDSLNPITSTPAAFSSHTNTMTTIRPPPSAGSTARFAQSIASRSSKSGLGTSGSRLGSSGSTGRPSMFQRKEQSFDISGIPSLPNMNLRDGLDDVEIRSSDQETTEGRDNSMPDAYLPPIDADTGAEEEFDLSDALQSISRSNSPSPKNISIEPTPKKKYDYSISLRSEPQVTSSSNLGKR</sequence>
<accession>A0A2R6NWG9</accession>
<feature type="compositionally biased region" description="Polar residues" evidence="1">
    <location>
        <begin position="214"/>
        <end position="230"/>
    </location>
</feature>
<feature type="compositionally biased region" description="Basic and acidic residues" evidence="1">
    <location>
        <begin position="139"/>
        <end position="160"/>
    </location>
</feature>
<evidence type="ECO:0000313" key="3">
    <source>
        <dbReference type="Proteomes" id="UP000186601"/>
    </source>
</evidence>
<dbReference type="STRING" id="98765.A0A2R6NWG9"/>
<reference evidence="2 3" key="1">
    <citation type="submission" date="2018-02" db="EMBL/GenBank/DDBJ databases">
        <title>Genome sequence of the basidiomycete white-rot fungus Phlebia centrifuga.</title>
        <authorList>
            <person name="Granchi Z."/>
            <person name="Peng M."/>
            <person name="de Vries R.P."/>
            <person name="Hilden K."/>
            <person name="Makela M.R."/>
            <person name="Grigoriev I."/>
            <person name="Riley R."/>
        </authorList>
    </citation>
    <scope>NUCLEOTIDE SEQUENCE [LARGE SCALE GENOMIC DNA]</scope>
    <source>
        <strain evidence="2 3">FBCC195</strain>
    </source>
</reference>
<evidence type="ECO:0000256" key="1">
    <source>
        <dbReference type="SAM" id="MobiDB-lite"/>
    </source>
</evidence>
<dbReference type="OrthoDB" id="2020852at2759"/>
<name>A0A2R6NWG9_9APHY</name>
<protein>
    <submittedName>
        <fullName evidence="2">Uncharacterized protein</fullName>
    </submittedName>
</protein>
<feature type="compositionally biased region" description="Polar residues" evidence="1">
    <location>
        <begin position="184"/>
        <end position="198"/>
    </location>
</feature>
<gene>
    <name evidence="2" type="ORF">PHLCEN_2v7463</name>
</gene>
<feature type="compositionally biased region" description="Polar residues" evidence="1">
    <location>
        <begin position="79"/>
        <end position="90"/>
    </location>
</feature>
<feature type="region of interest" description="Disordered" evidence="1">
    <location>
        <begin position="44"/>
        <end position="230"/>
    </location>
</feature>